<proteinExistence type="inferred from homology"/>
<dbReference type="Pfam" id="PF13018">
    <property type="entry name" value="ESPR"/>
    <property type="match status" value="1"/>
</dbReference>
<feature type="compositionally biased region" description="Polar residues" evidence="7">
    <location>
        <begin position="1571"/>
        <end position="1594"/>
    </location>
</feature>
<dbReference type="Pfam" id="PF05594">
    <property type="entry name" value="Fil_haemagg"/>
    <property type="match status" value="5"/>
</dbReference>
<accession>A0A5P3MTB5</accession>
<protein>
    <submittedName>
        <fullName evidence="9">Filamentous hemagglutinin N-terminal domain-containing protein</fullName>
    </submittedName>
</protein>
<dbReference type="GO" id="GO:0090729">
    <property type="term" value="F:toxin activity"/>
    <property type="evidence" value="ECO:0007669"/>
    <property type="project" value="UniProtKB-KW"/>
</dbReference>
<sequence length="3018" mass="314748">MNKNRYKVIFNKKRGCMVAVAENTLREGKSAQDGSGTGMMPSAKSPVSTFGNLCTQIHTLTFSVMMTLGLAGMVHASAIHADRSAPGSQQPTVLQTANGLPQINIQTPSAVGVSLNQYRQFDVDGNGAILNNSRSSVQTQSGGWIQGNPWLARGEARVIVNQINSAAPSLLNGYIEVGGRRAEVIMANPAGIQVNGAGFINAAGVTLTTGKPVFADGILHGFEVRGGNIAVNDGGLDTSSADYTRILSRAAQINAGVWAQDLHVSAGNNDITASNGATAIVPATSPAPAVAIDAGALGGMYAGKITLISTDRGAAVQNAGQIFAAAGGVTLSADGKISNSGSIVASDKQQNSPNTAAVSVNAAALDNSGTLSAQGQAAIATQNLDNSGLIASSNELSLSNRHTLNNSGHINAARIDINTGRLQNSGNIAQTGLQALALHSNRLDNDGGYIGYPQIDTSSGSKSPTAPTTSDIITAPTTAASSGSISQQPAATNLTFADGNITVAEGLSNSGSITANGSMALSTQNALSNRGELNVNTLSVSGARLDNQSGRITAQTADIRTDTFNNRSGSLHTQERLNIRSGTVDNHAGSLSALKASDIKARNLNNADGMIVSGGALSVQSETVVNSAGEIAATGNLGVHTELLNNAGGAITTARSLDLTATALNNTGGRISAAETLSLKSGELNSTHGEITASGMLTLQADDTDNTAGRISSAEGLDITTGNLNNREGRIHTAGILSLEAADLNNKDGEIAASDTVLAVADADNKGGKITAAGNLLFASANLDNSNGTLAASGMLKLNAADTENQNGIISSGSSMTLVLGNFNNNSGKIAAADLSLQAGNLSNRSGEMVSGGTLALSAKDLDNRSGTLSAAETLTLNTANLDNRQGEMAAVGALALHSAELNNSEGSILSENTLTLTAADTANRSGTIASAESLTLQTADLDNTSGEILSGSDLSLTAGNLDNGSGKITAAEIAINSRNLSNRSGGIHAGRLHIRTSGLNNSAGTIRSNSGTVLQLADGLDNNGGQITSAKDVLITENAQNTLAIQNNGGSILAGQDISLQAKSLGSDGTLAAGRDIDVQLQDSFITAQDIQAGRTLNFSTQGRLQNAHTLEGGEAVILKAAEIDNTASGIIQSDKHTRLNAQNIANRGMINSNGLTLIDSTNNLENIGSGRIYGDHIALSAQQFTNREETVGETTQAAVVAARSRLDIGATHIANREHALLFSAGDMAIGGSLDDKYQAQEKAADIRNLSASIESLGDMTVRAGTLLNRNEHFDINPRIEVGTPEAFDYIIPSGTQERLQRSDFKWVSFSRAGKLVNKSAAEYDESNFEFGRTPIPDSLIDYSADSKLWAYFGLEAPQGEPPVPNVSEQDFEADGETLKKPAEPPAGSCDSTSASYDAALCNAYEAAQAKYESDLAELAAYNQWEEANSAAFEALSAKIDAYNNSFQREIKDFTELKFTRRKYQDQVGKSDPARIASGGDMLLEGSVTNDNSEILAGKTLLGGLENINNLPTPAFAYEEDEGTTQYTRTRWRGGFKRYHQRDWDDRLDYKENRQTAIDLAVSTVLEHTSATSSLPDTPASGSGLNPSETEAATSADIPHIRAGSLVKGILPQITRIGTPNPAKASPPDNIPPQQGAPAANLPTSSLFSINPQNPGFLIETDPAFANYRQWLGSDYMLQALNQDPNHIHKRLGDGFYEQRSINEQIARLTGYRRLEGYSNDEAQFKALMDAGISYAKSFKLSLGIALSAEQVARLTSDIVWLENKTVTLPDGSVQTVLAPTVYLKPRQGDLKPGGSLISAETIILDVDNGIVSGGTIAGRSLVDLAAADIEADSGYIKGRRTRLNAANNIRIKGGRISAEQSLDLTAGNDIDITSPTNRTETEGKGFSGSNTHIGRVAGLYVSDKGGSLKAEAQGRLHLNAAEIGSAGNVLLLGREGINSGTVVIGFEQHSRSDDKNYRSEAQTSEIGSRIQAEGKIVLSGGNISTRQAEINSNSGNILLHAQNSLSLTEGRQTNLFEESRYHKSGSFASKKSRLDQYRSNNNEAVSGSITGSRILLNSGNDTLIRGSDIISDKQTRITAGGDIAVEAAQSRYDNSEFHQTKKSGLMGSGGIGFTLGSKKDATATSRQTTAHNGSTVGSLYGDTLIQSDGDYRQTGSTVSAPAGDVQIQAQNINIEAAQNTYATDYQRTIEQKGLTVAANVPVVQAVQSAVAAAKTIGKSKNDRVNAMAAANAAWDIRAADQALGQALADPKAAAQAISVSLTYGQQKSVNQNHTEGTTAQSSQINAGGQVSLMADNDSNNAHIRVTGSDIAGKSGTLLSADGITLQSAAQTHRERSSNKSSGWNAGVAVSYGQNGLAFGITAGGNHGKGYGNGDDVTHRHSHIGDADSQTLIRSSGDTLIKGAQVKGSSIDLTADNLTIESVQDTATYRSKQQNISAQATVGYGASAGANGNQSHLNADHASITEQSGIFAGDNGFNVTVHNHTELKGAIITATEKAETAGNNSLQTASLGSRNIQNYSRYEGDSIGINASGNVSGGWNGQTVDKDGNATHSATQSIGYGTDGNSQSSTTYSGIGTKNISIANDRDDTQATAAYTDIRTETAEAASGRLQNVFDKEKVQQELDLQREVSQQFSQNVQEANTEINKHIDELERKKEAGTISDTDYQKELGKLQYLKTGLNMVAAGLSAPTDSVAGIAAATVSPAVAYQIGQHFKGLAKDNADGKLTTKQEAAHILSHAVLGAAVAAAGGNDAMTAAVAAGGAEAVAPVVSNWLYGEEDGSKLTAEQKETVSAIAGLAGSAVGTATGNAADVAQGNQTSINSIENNQTRPFNLNDSYLKQLDNMSGAFQTAYKATGNIEKAMDAAKKVGSCYGCKNPGSDYLQGLVMLSLASPVVVIGGKTYAFTAISSVTQGAFTAVVIEGQQYKLSDLSYDASLGIIIGKGLDKYMDKMLMWSGTENKFLERSLDIKKQIINYGVGKAGEGTLDKFIGNNNIILLEVPDWRRKIDPMKNVKTILGK</sequence>
<dbReference type="NCBIfam" id="TIGR01901">
    <property type="entry name" value="adhes_NPXG"/>
    <property type="match status" value="1"/>
</dbReference>
<evidence type="ECO:0000256" key="3">
    <source>
        <dbReference type="ARBA" id="ARBA00022913"/>
    </source>
</evidence>
<feature type="region of interest" description="Disordered" evidence="7">
    <location>
        <begin position="1362"/>
        <end position="1393"/>
    </location>
</feature>
<name>A0A5P3MTB5_NEIAN</name>
<dbReference type="SMART" id="SM00912">
    <property type="entry name" value="Haemagg_act"/>
    <property type="match status" value="1"/>
</dbReference>
<feature type="region of interest" description="Disordered" evidence="7">
    <location>
        <begin position="2550"/>
        <end position="2570"/>
    </location>
</feature>
<dbReference type="NCBIfam" id="TIGR01731">
    <property type="entry name" value="fil_hemag_20aa"/>
    <property type="match status" value="23"/>
</dbReference>
<comment type="similarity">
    <text evidence="5">In the N-terminal section; belongs to the CdiA toxin family.</text>
</comment>
<evidence type="ECO:0000256" key="6">
    <source>
        <dbReference type="SAM" id="Coils"/>
    </source>
</evidence>
<feature type="region of interest" description="Disordered" evidence="7">
    <location>
        <begin position="1571"/>
        <end position="1597"/>
    </location>
</feature>
<dbReference type="Pfam" id="PF05860">
    <property type="entry name" value="TPS"/>
    <property type="match status" value="1"/>
</dbReference>
<dbReference type="InterPro" id="IPR024973">
    <property type="entry name" value="ESPR"/>
</dbReference>
<dbReference type="InterPro" id="IPR006914">
    <property type="entry name" value="VENN_dom"/>
</dbReference>
<dbReference type="InterPro" id="IPR010069">
    <property type="entry name" value="CdiA_FHA1_rpt"/>
</dbReference>
<dbReference type="EMBL" id="CP031699">
    <property type="protein sequence ID" value="QEY24857.1"/>
    <property type="molecule type" value="Genomic_DNA"/>
</dbReference>
<dbReference type="RefSeq" id="WP_126325846.1">
    <property type="nucleotide sequence ID" value="NZ_CP031699.1"/>
</dbReference>
<evidence type="ECO:0000256" key="2">
    <source>
        <dbReference type="ARBA" id="ARBA00022656"/>
    </source>
</evidence>
<organism evidence="9 10">
    <name type="scientific">Neisseria animalis</name>
    <dbReference type="NCBI Taxonomy" id="492"/>
    <lineage>
        <taxon>Bacteria</taxon>
        <taxon>Pseudomonadati</taxon>
        <taxon>Pseudomonadota</taxon>
        <taxon>Betaproteobacteria</taxon>
        <taxon>Neisseriales</taxon>
        <taxon>Neisseriaceae</taxon>
        <taxon>Neisseria</taxon>
    </lineage>
</organism>
<dbReference type="InterPro" id="IPR008638">
    <property type="entry name" value="FhaB/CdiA-like_TPS"/>
</dbReference>
<evidence type="ECO:0000256" key="7">
    <source>
        <dbReference type="SAM" id="MobiDB-lite"/>
    </source>
</evidence>
<keyword evidence="10" id="KW-1185">Reference proteome</keyword>
<dbReference type="SUPFAM" id="SSF51126">
    <property type="entry name" value="Pectin lyase-like"/>
    <property type="match status" value="1"/>
</dbReference>
<keyword evidence="2" id="KW-0800">Toxin</keyword>
<evidence type="ECO:0000313" key="9">
    <source>
        <dbReference type="EMBL" id="QEY24857.1"/>
    </source>
</evidence>
<evidence type="ECO:0000256" key="5">
    <source>
        <dbReference type="ARBA" id="ARBA00024043"/>
    </source>
</evidence>
<dbReference type="Proteomes" id="UP000325536">
    <property type="component" value="Chromosome"/>
</dbReference>
<comment type="subcellular location">
    <subcellularLocation>
        <location evidence="1">Target cell</location>
        <location evidence="1">Target cell cytoplasm</location>
    </subcellularLocation>
</comment>
<feature type="domain" description="Filamentous haemagglutinin FhaB/tRNA nuclease CdiA-like TPS" evidence="8">
    <location>
        <begin position="97"/>
        <end position="217"/>
    </location>
</feature>
<dbReference type="InterPro" id="IPR025157">
    <property type="entry name" value="Hemagglutinin_rpt"/>
</dbReference>
<feature type="coiled-coil region" evidence="6">
    <location>
        <begin position="2631"/>
        <end position="2658"/>
    </location>
</feature>
<evidence type="ECO:0000256" key="1">
    <source>
        <dbReference type="ARBA" id="ARBA00004219"/>
    </source>
</evidence>
<evidence type="ECO:0000313" key="10">
    <source>
        <dbReference type="Proteomes" id="UP000325536"/>
    </source>
</evidence>
<keyword evidence="3" id="KW-1266">Target cell cytoplasm</keyword>
<dbReference type="Pfam" id="PF13332">
    <property type="entry name" value="Fil_haemagg_2"/>
    <property type="match status" value="3"/>
</dbReference>
<dbReference type="InterPro" id="IPR008619">
    <property type="entry name" value="Filamentous_hemagglutn_rpt"/>
</dbReference>
<evidence type="ECO:0000259" key="8">
    <source>
        <dbReference type="SMART" id="SM00912"/>
    </source>
</evidence>
<feature type="region of interest" description="Disordered" evidence="7">
    <location>
        <begin position="1871"/>
        <end position="1890"/>
    </location>
</feature>
<dbReference type="InterPro" id="IPR011050">
    <property type="entry name" value="Pectin_lyase_fold/virulence"/>
</dbReference>
<feature type="compositionally biased region" description="Polar residues" evidence="7">
    <location>
        <begin position="2551"/>
        <end position="2570"/>
    </location>
</feature>
<gene>
    <name evidence="9" type="ORF">D0T90_10550</name>
</gene>
<keyword evidence="6" id="KW-0175">Coiled coil</keyword>
<dbReference type="InterPro" id="IPR012334">
    <property type="entry name" value="Pectin_lyas_fold"/>
</dbReference>
<reference evidence="9 10" key="1">
    <citation type="submission" date="2018-08" db="EMBL/GenBank/DDBJ databases">
        <title>Neisseria animalis ATCC 49930 complete genome.</title>
        <authorList>
            <person name="Veseli I.A."/>
            <person name="Mascarenhas dos Santos A.C."/>
            <person name="Buttler R."/>
            <person name="Pombert J.-F."/>
        </authorList>
    </citation>
    <scope>NUCLEOTIDE SEQUENCE [LARGE SCALE GENOMIC DNA]</scope>
    <source>
        <strain evidence="9 10">ATCC 49930</strain>
    </source>
</reference>
<dbReference type="GO" id="GO:0003824">
    <property type="term" value="F:catalytic activity"/>
    <property type="evidence" value="ECO:0007669"/>
    <property type="project" value="UniProtKB-ARBA"/>
</dbReference>
<dbReference type="Pfam" id="PF04829">
    <property type="entry name" value="PT-VENN"/>
    <property type="match status" value="1"/>
</dbReference>
<dbReference type="Gene3D" id="2.160.20.10">
    <property type="entry name" value="Single-stranded right-handed beta-helix, Pectin lyase-like"/>
    <property type="match status" value="1"/>
</dbReference>
<keyword evidence="4" id="KW-0843">Virulence</keyword>
<evidence type="ECO:0000256" key="4">
    <source>
        <dbReference type="ARBA" id="ARBA00023026"/>
    </source>
</evidence>
<dbReference type="KEGG" id="naq:D0T90_10550"/>